<dbReference type="OrthoDB" id="336665at2157"/>
<dbReference type="Proteomes" id="UP000198531">
    <property type="component" value="Unassembled WGS sequence"/>
</dbReference>
<dbReference type="AlphaFoldDB" id="A0A1I6GI29"/>
<evidence type="ECO:0000313" key="2">
    <source>
        <dbReference type="EMBL" id="SFR41820.1"/>
    </source>
</evidence>
<gene>
    <name evidence="2" type="ORF">SAMN04487947_1187</name>
</gene>
<reference evidence="3" key="1">
    <citation type="submission" date="2016-10" db="EMBL/GenBank/DDBJ databases">
        <authorList>
            <person name="Varghese N."/>
            <person name="Submissions S."/>
        </authorList>
    </citation>
    <scope>NUCLEOTIDE SEQUENCE [LARGE SCALE GENOMIC DNA]</scope>
    <source>
        <strain evidence="3">CGMCC 1.7736</strain>
    </source>
</reference>
<sequence length="102" mass="11778">MAIQRYDDLVVRGKGYRRWTERTSPESVTPEEAWQTGWHVTPPTPEYNHVDEIRYYHPERVALLRSGAALRTVLTMAGPQTERSIVLQQAIETQFGITLSHE</sequence>
<evidence type="ECO:0000313" key="3">
    <source>
        <dbReference type="Proteomes" id="UP000198531"/>
    </source>
</evidence>
<dbReference type="STRING" id="553469.SAMN04487947_1187"/>
<dbReference type="Pfam" id="PF26442">
    <property type="entry name" value="Halo_toxin"/>
    <property type="match status" value="1"/>
</dbReference>
<organism evidence="2 3">
    <name type="scientific">Halogeometricum rufum</name>
    <dbReference type="NCBI Taxonomy" id="553469"/>
    <lineage>
        <taxon>Archaea</taxon>
        <taxon>Methanobacteriati</taxon>
        <taxon>Methanobacteriota</taxon>
        <taxon>Stenosarchaea group</taxon>
        <taxon>Halobacteria</taxon>
        <taxon>Halobacteriales</taxon>
        <taxon>Haloferacaceae</taxon>
        <taxon>Halogeometricum</taxon>
    </lineage>
</organism>
<keyword evidence="3" id="KW-1185">Reference proteome</keyword>
<evidence type="ECO:0000259" key="1">
    <source>
        <dbReference type="Pfam" id="PF26442"/>
    </source>
</evidence>
<dbReference type="InterPro" id="IPR058996">
    <property type="entry name" value="Toxin-rel_dom"/>
</dbReference>
<dbReference type="EMBL" id="FOYT01000001">
    <property type="protein sequence ID" value="SFR41820.1"/>
    <property type="molecule type" value="Genomic_DNA"/>
</dbReference>
<name>A0A1I6GI29_9EURY</name>
<dbReference type="RefSeq" id="WP_089805480.1">
    <property type="nucleotide sequence ID" value="NZ_FOYT01000001.1"/>
</dbReference>
<accession>A0A1I6GI29</accession>
<protein>
    <recommendedName>
        <fullName evidence="1">RelE toxin-related domain-containing protein</fullName>
    </recommendedName>
</protein>
<feature type="domain" description="RelE toxin-related" evidence="1">
    <location>
        <begin position="16"/>
        <end position="75"/>
    </location>
</feature>
<proteinExistence type="predicted"/>